<dbReference type="Gene3D" id="2.40.420.20">
    <property type="match status" value="1"/>
</dbReference>
<dbReference type="Proteomes" id="UP000218767">
    <property type="component" value="Unassembled WGS sequence"/>
</dbReference>
<dbReference type="Gene3D" id="1.10.287.470">
    <property type="entry name" value="Helix hairpin bin"/>
    <property type="match status" value="1"/>
</dbReference>
<organism evidence="4 5">
    <name type="scientific">SAR86 cluster bacterium</name>
    <dbReference type="NCBI Taxonomy" id="2030880"/>
    <lineage>
        <taxon>Bacteria</taxon>
        <taxon>Pseudomonadati</taxon>
        <taxon>Pseudomonadota</taxon>
        <taxon>Gammaproteobacteria</taxon>
        <taxon>SAR86 cluster</taxon>
    </lineage>
</organism>
<keyword evidence="2 3" id="KW-0175">Coiled coil</keyword>
<protein>
    <submittedName>
        <fullName evidence="4">Uncharacterized protein</fullName>
    </submittedName>
</protein>
<name>A0A2A4X3N0_9GAMM</name>
<evidence type="ECO:0000313" key="4">
    <source>
        <dbReference type="EMBL" id="PCI76729.1"/>
    </source>
</evidence>
<dbReference type="GO" id="GO:0030313">
    <property type="term" value="C:cell envelope"/>
    <property type="evidence" value="ECO:0007669"/>
    <property type="project" value="UniProtKB-SubCell"/>
</dbReference>
<proteinExistence type="predicted"/>
<evidence type="ECO:0000256" key="3">
    <source>
        <dbReference type="SAM" id="Coils"/>
    </source>
</evidence>
<evidence type="ECO:0000313" key="5">
    <source>
        <dbReference type="Proteomes" id="UP000218767"/>
    </source>
</evidence>
<feature type="coiled-coil region" evidence="3">
    <location>
        <begin position="183"/>
        <end position="235"/>
    </location>
</feature>
<evidence type="ECO:0000256" key="1">
    <source>
        <dbReference type="ARBA" id="ARBA00004196"/>
    </source>
</evidence>
<dbReference type="PANTHER" id="PTHR32347">
    <property type="entry name" value="EFFLUX SYSTEM COMPONENT YKNX-RELATED"/>
    <property type="match status" value="1"/>
</dbReference>
<dbReference type="PANTHER" id="PTHR32347:SF23">
    <property type="entry name" value="BLL5650 PROTEIN"/>
    <property type="match status" value="1"/>
</dbReference>
<dbReference type="Gene3D" id="2.40.50.100">
    <property type="match status" value="1"/>
</dbReference>
<reference evidence="5" key="1">
    <citation type="submission" date="2017-08" db="EMBL/GenBank/DDBJ databases">
        <title>A dynamic microbial community with high functional redundancy inhabits the cold, oxic subseafloor aquifer.</title>
        <authorList>
            <person name="Tully B.J."/>
            <person name="Wheat C.G."/>
            <person name="Glazer B.T."/>
            <person name="Huber J.A."/>
        </authorList>
    </citation>
    <scope>NUCLEOTIDE SEQUENCE [LARGE SCALE GENOMIC DNA]</scope>
</reference>
<sequence length="416" mass="45860">MDKVRKKSKSALVKKVAFATLSVALLLYGAISIANIDFESRRVDRDTLLLGTVERSDLDIRISANGELLPRDLELISAQVEGRVARVHVAPGDEVMTGQLLAELSNPQLLNAAEEAYSAWEGAIADLKGFEVELQNNLLNQESAALQVEFAFEKAKLELEAKSTLSEQNIIPEIEFRQIELDVEQLRQTIVIEQKRLQQSTDNMATLLAVRESRVTQLERALDRANDRVDNLNIIAGIDGMVQELDLELGQQLVLGSPIGRLARQELLYAELRVPARQAGDVIVGQNVLVDTRNGTVNGSVSRIDPGVTEGTVIVDVDIHDPLPRGARPQLQVEGIIYVAQIKDALHVGRPTFIRTDAEVTIYKLDGMGEYANRVNVRMGRASVNRVEILEGLAPGDQVILSDSSAWQDNDRILLN</sequence>
<accession>A0A2A4X3N0</accession>
<dbReference type="AlphaFoldDB" id="A0A2A4X3N0"/>
<dbReference type="EMBL" id="NVUL01000053">
    <property type="protein sequence ID" value="PCI76729.1"/>
    <property type="molecule type" value="Genomic_DNA"/>
</dbReference>
<gene>
    <name evidence="4" type="ORF">COB20_09855</name>
</gene>
<dbReference type="Gene3D" id="2.40.30.170">
    <property type="match status" value="1"/>
</dbReference>
<dbReference type="InterPro" id="IPR050465">
    <property type="entry name" value="UPF0194_transport"/>
</dbReference>
<comment type="caution">
    <text evidence="4">The sequence shown here is derived from an EMBL/GenBank/DDBJ whole genome shotgun (WGS) entry which is preliminary data.</text>
</comment>
<evidence type="ECO:0000256" key="2">
    <source>
        <dbReference type="ARBA" id="ARBA00023054"/>
    </source>
</evidence>
<comment type="subcellular location">
    <subcellularLocation>
        <location evidence="1">Cell envelope</location>
    </subcellularLocation>
</comment>